<accession>A0A7S0C7S7</accession>
<proteinExistence type="predicted"/>
<dbReference type="AlphaFoldDB" id="A0A7S0C7S7"/>
<feature type="compositionally biased region" description="Polar residues" evidence="1">
    <location>
        <begin position="365"/>
        <end position="391"/>
    </location>
</feature>
<dbReference type="EMBL" id="HBEL01023357">
    <property type="protein sequence ID" value="CAD8414796.1"/>
    <property type="molecule type" value="Transcribed_RNA"/>
</dbReference>
<feature type="region of interest" description="Disordered" evidence="1">
    <location>
        <begin position="365"/>
        <end position="414"/>
    </location>
</feature>
<protein>
    <submittedName>
        <fullName evidence="2">Uncharacterized protein</fullName>
    </submittedName>
</protein>
<reference evidence="2" key="1">
    <citation type="submission" date="2021-01" db="EMBL/GenBank/DDBJ databases">
        <authorList>
            <person name="Corre E."/>
            <person name="Pelletier E."/>
            <person name="Niang G."/>
            <person name="Scheremetjew M."/>
            <person name="Finn R."/>
            <person name="Kale V."/>
            <person name="Holt S."/>
            <person name="Cochrane G."/>
            <person name="Meng A."/>
            <person name="Brown T."/>
            <person name="Cohen L."/>
        </authorList>
    </citation>
    <scope>NUCLEOTIDE SEQUENCE</scope>
    <source>
        <strain evidence="2">CCAP1064/1</strain>
    </source>
</reference>
<evidence type="ECO:0000313" key="2">
    <source>
        <dbReference type="EMBL" id="CAD8414796.1"/>
    </source>
</evidence>
<name>A0A7S0C7S7_9STRA</name>
<organism evidence="2">
    <name type="scientific">Proboscia inermis</name>
    <dbReference type="NCBI Taxonomy" id="420281"/>
    <lineage>
        <taxon>Eukaryota</taxon>
        <taxon>Sar</taxon>
        <taxon>Stramenopiles</taxon>
        <taxon>Ochrophyta</taxon>
        <taxon>Bacillariophyta</taxon>
        <taxon>Coscinodiscophyceae</taxon>
        <taxon>Rhizosoleniophycidae</taxon>
        <taxon>Rhizosoleniales</taxon>
        <taxon>Rhizosoleniaceae</taxon>
        <taxon>Proboscia</taxon>
    </lineage>
</organism>
<sequence>MVLQTSSKKKRKQLIQSETLLTSEDVVRITNPIRGMGYDILSSMLSLAASASAVALFPHTQSIVSMVTLGMRNACSVSIQNQLSSIINGNGTTSDIYIENAHTKKKWLPNSLLVRRNAIQTFRRVVVTLGSGVVLAQPRNSMACIMMVAACLYETTTTTTCTNGDLGWGTTEEMSLLSNDAAETLACCFSTGGGTFLPDKHRATIESIVIKCLSSLSEPLTSSISSHHSLTKMAILQLGVNILCSPWKDGGASSRGNLSTTLKRTAMYLRKNDRNINVAASASSALCVCDALMTPRSPPLVIVTRSTTTSTIAYPTSDGIFEQSYNINVDSNNSNKISTGLNTVGNSTFGVGMNSLNKNVEVQKQPNLPTSTSSPHQAKNVSNTGDKNMQSKLIKPEDDENERKKKAKTGSVYNKKRISSDFSLPLENEKKPIPDAMQGDTCDKKDVLHLLDENTESGNRIDHCVLHNQVNTNPAISTLPLPGKMTQVVSITEPSLNIGKVSTSIGTAISLIKTKSNIISDSQNDDVYGDSCDDDDLPMIVDCDPDEEDQLMI</sequence>
<evidence type="ECO:0000256" key="1">
    <source>
        <dbReference type="SAM" id="MobiDB-lite"/>
    </source>
</evidence>
<gene>
    <name evidence="2" type="ORF">PINE0816_LOCUS10930</name>
</gene>